<evidence type="ECO:0000313" key="2">
    <source>
        <dbReference type="Proteomes" id="UP001374535"/>
    </source>
</evidence>
<protein>
    <submittedName>
        <fullName evidence="1">Uncharacterized protein</fullName>
    </submittedName>
</protein>
<dbReference type="EMBL" id="CP144691">
    <property type="protein sequence ID" value="WVY92472.1"/>
    <property type="molecule type" value="Genomic_DNA"/>
</dbReference>
<dbReference type="Proteomes" id="UP001374535">
    <property type="component" value="Chromosome 10"/>
</dbReference>
<keyword evidence="2" id="KW-1185">Reference proteome</keyword>
<accession>A0AAQ3RH13</accession>
<dbReference type="AlphaFoldDB" id="A0AAQ3RH13"/>
<name>A0AAQ3RH13_VIGMU</name>
<evidence type="ECO:0000313" key="1">
    <source>
        <dbReference type="EMBL" id="WVY92472.1"/>
    </source>
</evidence>
<sequence length="112" mass="12965">MVTLSLHHYLLFYTSVNPLLHFFVPGVEIGISFNRISCSLLELAVLECCLNIKRSHSIEVHILIKVFLHINKLPIAVLTNIKKNIIFLFEKYLSHNQVKVMKEMKCFILLSV</sequence>
<proteinExistence type="predicted"/>
<gene>
    <name evidence="1" type="ORF">V8G54_031560</name>
</gene>
<reference evidence="1 2" key="1">
    <citation type="journal article" date="2023" name="Life. Sci Alliance">
        <title>Evolutionary insights into 3D genome organization and epigenetic landscape of Vigna mungo.</title>
        <authorList>
            <person name="Junaid A."/>
            <person name="Singh B."/>
            <person name="Bhatia S."/>
        </authorList>
    </citation>
    <scope>NUCLEOTIDE SEQUENCE [LARGE SCALE GENOMIC DNA]</scope>
    <source>
        <strain evidence="1">Urdbean</strain>
    </source>
</reference>
<organism evidence="1 2">
    <name type="scientific">Vigna mungo</name>
    <name type="common">Black gram</name>
    <name type="synonym">Phaseolus mungo</name>
    <dbReference type="NCBI Taxonomy" id="3915"/>
    <lineage>
        <taxon>Eukaryota</taxon>
        <taxon>Viridiplantae</taxon>
        <taxon>Streptophyta</taxon>
        <taxon>Embryophyta</taxon>
        <taxon>Tracheophyta</taxon>
        <taxon>Spermatophyta</taxon>
        <taxon>Magnoliopsida</taxon>
        <taxon>eudicotyledons</taxon>
        <taxon>Gunneridae</taxon>
        <taxon>Pentapetalae</taxon>
        <taxon>rosids</taxon>
        <taxon>fabids</taxon>
        <taxon>Fabales</taxon>
        <taxon>Fabaceae</taxon>
        <taxon>Papilionoideae</taxon>
        <taxon>50 kb inversion clade</taxon>
        <taxon>NPAAA clade</taxon>
        <taxon>indigoferoid/millettioid clade</taxon>
        <taxon>Phaseoleae</taxon>
        <taxon>Vigna</taxon>
    </lineage>
</organism>